<dbReference type="RefSeq" id="WP_012057140.1">
    <property type="nucleotide sequence ID" value="NC_009616.1"/>
</dbReference>
<protein>
    <recommendedName>
        <fullName evidence="3">DUF3352 domain-containing protein</fullName>
    </recommendedName>
</protein>
<sequence length="399" mass="45440">MKRFLIVLGVVISLFGFANIFQFLPQDFNSLIYVPNLSELYDAAKKTNSVDIFVNQIGFEQMIFGVLEQQLMVKNYTLDDVDLFNELLIAATVDGSAVIAIGPSKNPEKIKEIFETFSGQPFPSDIMVKDGYFIFSNLPFGGKLPEKVKQNIDKGYLAVSYMNLNDDIKMEGFGYVKLEGNTLVFHNEEIPMDKKTKDFVLDVSEQKGKDILADKNIGGDLFLFMNRKIPDTLMSIFTNISDEFLRELSELLDNFSGTFYLSANISDVILNSLSGMEQSSIPFYGVVYYKDLTWEDLEISKFENVNGEKYGVEYTEEGTPVLYVKLSDDKAVFYGVRPDQYVPGDRCFIEQNYSDEYIFGLFLNLSPTIFNFIGIDTEAYLKGYTYIKDEKIVFEGMLK</sequence>
<organism evidence="1 2">
    <name type="scientific">Thermosipho melanesiensis (strain DSM 12029 / CIP 104789 / BI429)</name>
    <dbReference type="NCBI Taxonomy" id="391009"/>
    <lineage>
        <taxon>Bacteria</taxon>
        <taxon>Thermotogati</taxon>
        <taxon>Thermotogota</taxon>
        <taxon>Thermotogae</taxon>
        <taxon>Thermotogales</taxon>
        <taxon>Fervidobacteriaceae</taxon>
        <taxon>Thermosipho</taxon>
    </lineage>
</organism>
<gene>
    <name evidence="1" type="ordered locus">Tmel_0918</name>
</gene>
<dbReference type="STRING" id="391009.Tmel_0918"/>
<dbReference type="OrthoDB" id="42604at2"/>
<dbReference type="Proteomes" id="UP000001110">
    <property type="component" value="Chromosome"/>
</dbReference>
<dbReference type="KEGG" id="tme:Tmel_0918"/>
<name>A6LLH8_THEM4</name>
<dbReference type="AlphaFoldDB" id="A6LLH8"/>
<evidence type="ECO:0008006" key="3">
    <source>
        <dbReference type="Google" id="ProtNLM"/>
    </source>
</evidence>
<dbReference type="EMBL" id="CP000716">
    <property type="protein sequence ID" value="ABR30779.1"/>
    <property type="molecule type" value="Genomic_DNA"/>
</dbReference>
<proteinExistence type="predicted"/>
<dbReference type="eggNOG" id="ENOG5033G0R">
    <property type="taxonomic scope" value="Bacteria"/>
</dbReference>
<reference evidence="1 2" key="2">
    <citation type="journal article" date="2009" name="Proc. Natl. Acad. Sci. U.S.A.">
        <title>On the chimeric nature, thermophilic origin, and phylogenetic placement of the Thermotogales.</title>
        <authorList>
            <person name="Zhaxybayeva O."/>
            <person name="Swithers K.S."/>
            <person name="Lapierre P."/>
            <person name="Fournier G.P."/>
            <person name="Bickhart D.M."/>
            <person name="DeBoy R.T."/>
            <person name="Nelson K.E."/>
            <person name="Nesbo C.L."/>
            <person name="Doolittle W.F."/>
            <person name="Gogarten J.P."/>
            <person name="Noll K.M."/>
        </authorList>
    </citation>
    <scope>NUCLEOTIDE SEQUENCE [LARGE SCALE GENOMIC DNA]</scope>
    <source>
        <strain evidence="2">DSM 12029 / CIP 104789 / BI429</strain>
    </source>
</reference>
<dbReference type="HOGENOM" id="CLU_690649_0_0_0"/>
<evidence type="ECO:0000313" key="2">
    <source>
        <dbReference type="Proteomes" id="UP000001110"/>
    </source>
</evidence>
<reference evidence="1 2" key="1">
    <citation type="submission" date="2007-05" db="EMBL/GenBank/DDBJ databases">
        <title>Complete sequence of Thermosipho melanesiensis BI429.</title>
        <authorList>
            <consortium name="US DOE Joint Genome Institute"/>
            <person name="Copeland A."/>
            <person name="Lucas S."/>
            <person name="Lapidus A."/>
            <person name="Barry K."/>
            <person name="Glavina del Rio T."/>
            <person name="Dalin E."/>
            <person name="Tice H."/>
            <person name="Pitluck S."/>
            <person name="Chertkov O."/>
            <person name="Brettin T."/>
            <person name="Bruce D."/>
            <person name="Detter J.C."/>
            <person name="Han C."/>
            <person name="Schmutz J."/>
            <person name="Larimer F."/>
            <person name="Land M."/>
            <person name="Hauser L."/>
            <person name="Kyrpides N."/>
            <person name="Mikhailova N."/>
            <person name="Nelson K."/>
            <person name="Gogarten J.P."/>
            <person name="Noll K."/>
            <person name="Richardson P."/>
        </authorList>
    </citation>
    <scope>NUCLEOTIDE SEQUENCE [LARGE SCALE GENOMIC DNA]</scope>
    <source>
        <strain evidence="2">DSM 12029 / CIP 104789 / BI429</strain>
    </source>
</reference>
<accession>A6LLH8</accession>
<evidence type="ECO:0000313" key="1">
    <source>
        <dbReference type="EMBL" id="ABR30779.1"/>
    </source>
</evidence>